<dbReference type="InterPro" id="IPR011989">
    <property type="entry name" value="ARM-like"/>
</dbReference>
<dbReference type="Gene3D" id="1.25.10.10">
    <property type="entry name" value="Leucine-rich Repeat Variant"/>
    <property type="match status" value="1"/>
</dbReference>
<organism evidence="1 2">
    <name type="scientific">Paenibacillus eucommiae</name>
    <dbReference type="NCBI Taxonomy" id="1355755"/>
    <lineage>
        <taxon>Bacteria</taxon>
        <taxon>Bacillati</taxon>
        <taxon>Bacillota</taxon>
        <taxon>Bacilli</taxon>
        <taxon>Bacillales</taxon>
        <taxon>Paenibacillaceae</taxon>
        <taxon>Paenibacillus</taxon>
    </lineage>
</organism>
<comment type="caution">
    <text evidence="1">The sequence shown here is derived from an EMBL/GenBank/DDBJ whole genome shotgun (WGS) entry which is preliminary data.</text>
</comment>
<dbReference type="InterPro" id="IPR004155">
    <property type="entry name" value="PBS_lyase_HEAT"/>
</dbReference>
<dbReference type="InterPro" id="IPR016024">
    <property type="entry name" value="ARM-type_fold"/>
</dbReference>
<gene>
    <name evidence="1" type="ORF">J2Z66_003514</name>
</gene>
<dbReference type="RefSeq" id="WP_209972634.1">
    <property type="nucleotide sequence ID" value="NZ_JAGGLB010000011.1"/>
</dbReference>
<accession>A0ABS4IY46</accession>
<sequence length="608" mass="68040">MSIDILFELQHEVRRLFVAGSGLAAGDVRLKKILPQLERLGESAPIFKRMAQGVAQVVEPEAGSGAIKLLELSTLLNSVLYTQGKTESSQEGMQWIEVEGTDTKLNTPLSYRKLYPAVEALTQKGQGRMEQLLQAYEESRLQDIRVILPAVSALDDSYAEMADFVYEKLIPAYGAEAQTVLAEQFKLEGGRGHARRLMLLHPLLGEAGTDFVLQAAREGSNEVRSAAIEILGDYPEQESFILEQADAKKKEIRKSALLALAKLGTESAVQRLLSALNSKDRDIAIEPIQQCASAALTQGIIQYAESVLDRIIQKTDVEASIQSLRDSLRCLDGKKDNGILGLLEKILSNPKAVTREMDEALQAAADLLLELEQPDADRFAMSLLHINRKLIAQSFRAAARNLSSTELYEQYADSFKEKRKAAGKELKWAFYSLVPSQTEQYLEGDIEEEGEEYLPIEHWDKRWVDLFVDIDDEDLVCRLANRSTPKIMDYLAKKCKESSDAFNDYEKVDLLLALFRLQHKEAPELLMQALEKDASKRLYYIGESQRILLASLPASYAQRMEAAVGKLSYDGVKKQLMDIVETLKAKPEQTDADEKGTGLWGWIKNKMS</sequence>
<name>A0ABS4IY46_9BACL</name>
<dbReference type="Pfam" id="PF13646">
    <property type="entry name" value="HEAT_2"/>
    <property type="match status" value="1"/>
</dbReference>
<dbReference type="EMBL" id="JAGGLB010000011">
    <property type="protein sequence ID" value="MBP1991906.1"/>
    <property type="molecule type" value="Genomic_DNA"/>
</dbReference>
<dbReference type="Proteomes" id="UP001519287">
    <property type="component" value="Unassembled WGS sequence"/>
</dbReference>
<dbReference type="SMART" id="SM00567">
    <property type="entry name" value="EZ_HEAT"/>
    <property type="match status" value="2"/>
</dbReference>
<reference evidence="1 2" key="1">
    <citation type="submission" date="2021-03" db="EMBL/GenBank/DDBJ databases">
        <title>Genomic Encyclopedia of Type Strains, Phase IV (KMG-IV): sequencing the most valuable type-strain genomes for metagenomic binning, comparative biology and taxonomic classification.</title>
        <authorList>
            <person name="Goeker M."/>
        </authorList>
    </citation>
    <scope>NUCLEOTIDE SEQUENCE [LARGE SCALE GENOMIC DNA]</scope>
    <source>
        <strain evidence="1 2">DSM 26048</strain>
    </source>
</reference>
<dbReference type="SUPFAM" id="SSF48371">
    <property type="entry name" value="ARM repeat"/>
    <property type="match status" value="1"/>
</dbReference>
<protein>
    <submittedName>
        <fullName evidence="1">HEAT repeat protein</fullName>
    </submittedName>
</protein>
<keyword evidence="2" id="KW-1185">Reference proteome</keyword>
<proteinExistence type="predicted"/>
<evidence type="ECO:0000313" key="1">
    <source>
        <dbReference type="EMBL" id="MBP1991906.1"/>
    </source>
</evidence>
<evidence type="ECO:0000313" key="2">
    <source>
        <dbReference type="Proteomes" id="UP001519287"/>
    </source>
</evidence>